<dbReference type="GO" id="GO:0006629">
    <property type="term" value="P:lipid metabolic process"/>
    <property type="evidence" value="ECO:0007669"/>
    <property type="project" value="InterPro"/>
</dbReference>
<sequence>MIVIAHRGASYDERENTPAAFERAIAVGAEYVEFDVQASRDGGLVVFHDLELDRLTPATGPLRDRPLAELRELGIPTLEEVLALTSGRIGVMAELKSPRLYRRHDIVARTVELLDADAVVVSFEQAAILETRRLRPELRTVQHVGFGVSIRAAARYAWAAGFDDRRASARGLARARAHGLQALVYTVNEPERARALAALGADGIFSDRPDLVRRGLASFGERGGADLA</sequence>
<evidence type="ECO:0000313" key="2">
    <source>
        <dbReference type="EMBL" id="RDI76122.1"/>
    </source>
</evidence>
<dbReference type="InterPro" id="IPR017946">
    <property type="entry name" value="PLC-like_Pdiesterase_TIM-brl"/>
</dbReference>
<comment type="caution">
    <text evidence="2">The sequence shown here is derived from an EMBL/GenBank/DDBJ whole genome shotgun (WGS) entry which is preliminary data.</text>
</comment>
<dbReference type="InterPro" id="IPR030395">
    <property type="entry name" value="GP_PDE_dom"/>
</dbReference>
<dbReference type="Gene3D" id="3.20.20.190">
    <property type="entry name" value="Phosphatidylinositol (PI) phosphodiesterase"/>
    <property type="match status" value="1"/>
</dbReference>
<reference evidence="3" key="2">
    <citation type="journal article" date="2019" name="MicrobiologyOpen">
        <title>High-quality draft genome sequence of Gaiella occulta isolated from a 150 meter deep mineral water borehole and comparison with the genome sequences of other deep-branching lineages of the phylum Actinobacteria.</title>
        <authorList>
            <person name="Severino R."/>
            <person name="Froufe H.J.C."/>
            <person name="Barroso C."/>
            <person name="Albuquerque L."/>
            <person name="Lobo-da-Cunha A."/>
            <person name="da Costa M.S."/>
            <person name="Egas C."/>
        </authorList>
    </citation>
    <scope>NUCLEOTIDE SEQUENCE [LARGE SCALE GENOMIC DNA]</scope>
    <source>
        <strain evidence="3">F2-233</strain>
    </source>
</reference>
<dbReference type="PANTHER" id="PTHR46211">
    <property type="entry name" value="GLYCEROPHOSPHORYL DIESTER PHOSPHODIESTERASE"/>
    <property type="match status" value="1"/>
</dbReference>
<evidence type="ECO:0000313" key="3">
    <source>
        <dbReference type="Proteomes" id="UP000254134"/>
    </source>
</evidence>
<dbReference type="EMBL" id="QQZY01000001">
    <property type="protein sequence ID" value="RDI76122.1"/>
    <property type="molecule type" value="Genomic_DNA"/>
</dbReference>
<dbReference type="PROSITE" id="PS51704">
    <property type="entry name" value="GP_PDE"/>
    <property type="match status" value="1"/>
</dbReference>
<dbReference type="GO" id="GO:0008081">
    <property type="term" value="F:phosphoric diester hydrolase activity"/>
    <property type="evidence" value="ECO:0007669"/>
    <property type="project" value="InterPro"/>
</dbReference>
<gene>
    <name evidence="2" type="ORF">Gocc_0541</name>
</gene>
<accession>A0A7M2Z2F0</accession>
<proteinExistence type="predicted"/>
<dbReference type="CDD" id="cd08556">
    <property type="entry name" value="GDPD"/>
    <property type="match status" value="1"/>
</dbReference>
<dbReference type="SUPFAM" id="SSF51695">
    <property type="entry name" value="PLC-like phosphodiesterases"/>
    <property type="match status" value="1"/>
</dbReference>
<evidence type="ECO:0000259" key="1">
    <source>
        <dbReference type="PROSITE" id="PS51704"/>
    </source>
</evidence>
<dbReference type="OrthoDB" id="9758957at2"/>
<dbReference type="AlphaFoldDB" id="A0A7M2Z2F0"/>
<protein>
    <submittedName>
        <fullName evidence="2">Glycerophosphoryl diester phosphodiesterase</fullName>
    </submittedName>
</protein>
<dbReference type="Pfam" id="PF03009">
    <property type="entry name" value="GDPD"/>
    <property type="match status" value="1"/>
</dbReference>
<keyword evidence="3" id="KW-1185">Reference proteome</keyword>
<name>A0A7M2Z2F0_9ACTN</name>
<organism evidence="2 3">
    <name type="scientific">Gaiella occulta</name>
    <dbReference type="NCBI Taxonomy" id="1002870"/>
    <lineage>
        <taxon>Bacteria</taxon>
        <taxon>Bacillati</taxon>
        <taxon>Actinomycetota</taxon>
        <taxon>Thermoleophilia</taxon>
        <taxon>Gaiellales</taxon>
        <taxon>Gaiellaceae</taxon>
        <taxon>Gaiella</taxon>
    </lineage>
</organism>
<dbReference type="Proteomes" id="UP000254134">
    <property type="component" value="Unassembled WGS sequence"/>
</dbReference>
<dbReference type="PANTHER" id="PTHR46211:SF1">
    <property type="entry name" value="GLYCEROPHOSPHODIESTER PHOSPHODIESTERASE, CYTOPLASMIC"/>
    <property type="match status" value="1"/>
</dbReference>
<feature type="domain" description="GP-PDE" evidence="1">
    <location>
        <begin position="1"/>
        <end position="216"/>
    </location>
</feature>
<reference evidence="2 3" key="1">
    <citation type="submission" date="2018-07" db="EMBL/GenBank/DDBJ databases">
        <title>High-quality-draft genome sequence of Gaiella occulta.</title>
        <authorList>
            <person name="Severino R."/>
            <person name="Froufe H.J.C."/>
            <person name="Rainey F.A."/>
            <person name="Barroso C."/>
            <person name="Albuquerque L."/>
            <person name="Lobo-Da-Cunha A."/>
            <person name="Da Costa M.S."/>
            <person name="Egas C."/>
        </authorList>
    </citation>
    <scope>NUCLEOTIDE SEQUENCE [LARGE SCALE GENOMIC DNA]</scope>
    <source>
        <strain evidence="2 3">F2-233</strain>
    </source>
</reference>